<dbReference type="KEGG" id="mcr:MCFN_01345"/>
<keyword evidence="2 4" id="KW-0687">Ribonucleoprotein</keyword>
<name>A0A059XQU6_9BACT</name>
<dbReference type="SUPFAM" id="SSF47060">
    <property type="entry name" value="S15/NS1 RNA-binding domain"/>
    <property type="match status" value="1"/>
</dbReference>
<keyword evidence="4" id="KW-0694">RNA-binding</keyword>
<evidence type="ECO:0000256" key="3">
    <source>
        <dbReference type="ARBA" id="ARBA00064542"/>
    </source>
</evidence>
<keyword evidence="4" id="KW-0699">rRNA-binding</keyword>
<gene>
    <name evidence="4 6" type="primary">rpsO</name>
    <name evidence="6" type="ORF">MCFN_01345</name>
</gene>
<dbReference type="GO" id="GO:0006412">
    <property type="term" value="P:translation"/>
    <property type="evidence" value="ECO:0007669"/>
    <property type="project" value="UniProtKB-UniRule"/>
</dbReference>
<dbReference type="InterPro" id="IPR000589">
    <property type="entry name" value="Ribosomal_uS15"/>
</dbReference>
<evidence type="ECO:0000256" key="4">
    <source>
        <dbReference type="HAMAP-Rule" id="MF_01343"/>
    </source>
</evidence>
<evidence type="ECO:0000256" key="1">
    <source>
        <dbReference type="ARBA" id="ARBA00022980"/>
    </source>
</evidence>
<dbReference type="InterPro" id="IPR005290">
    <property type="entry name" value="Ribosomal_uS15_bac-type"/>
</dbReference>
<keyword evidence="7" id="KW-1185">Reference proteome</keyword>
<dbReference type="GO" id="GO:0003735">
    <property type="term" value="F:structural constituent of ribosome"/>
    <property type="evidence" value="ECO:0007669"/>
    <property type="project" value="InterPro"/>
</dbReference>
<organism evidence="6 7">
    <name type="scientific">Mycoplasmopsis californica</name>
    <dbReference type="NCBI Taxonomy" id="2113"/>
    <lineage>
        <taxon>Bacteria</taxon>
        <taxon>Bacillati</taxon>
        <taxon>Mycoplasmatota</taxon>
        <taxon>Mycoplasmoidales</taxon>
        <taxon>Metamycoplasmataceae</taxon>
        <taxon>Mycoplasmopsis</taxon>
    </lineage>
</organism>
<sequence>MITKEQKAQLVAKYGKDAKDTGNSFVQIAILTAEIEDLKKHFENNPKDNHSRRGFLAKITKRRILLAHLKQENFDLYTKALAELNLRK</sequence>
<dbReference type="PANTHER" id="PTHR23321">
    <property type="entry name" value="RIBOSOMAL PROTEIN S15, BACTERIAL AND ORGANELLAR"/>
    <property type="match status" value="1"/>
</dbReference>
<reference evidence="6 7" key="1">
    <citation type="journal article" date="2014" name="Genome Announc.">
        <title>Complete Genome Sequence of the Bovine Mastitis Pathogen Mycoplasma californicum Strain ST-6T (ATCC 33461T).</title>
        <authorList>
            <person name="Calcutt M.J."/>
            <person name="Foecking M.F."/>
            <person name="Fox L.K."/>
        </authorList>
    </citation>
    <scope>NUCLEOTIDE SEQUENCE [LARGE SCALE GENOMIC DNA]</scope>
    <source>
        <strain evidence="6 7">ST-6</strain>
    </source>
</reference>
<evidence type="ECO:0000256" key="2">
    <source>
        <dbReference type="ARBA" id="ARBA00023274"/>
    </source>
</evidence>
<dbReference type="Gene3D" id="1.10.287.10">
    <property type="entry name" value="S15/NS1, RNA-binding"/>
    <property type="match status" value="1"/>
</dbReference>
<dbReference type="NCBIfam" id="TIGR00952">
    <property type="entry name" value="S15_bact"/>
    <property type="match status" value="1"/>
</dbReference>
<dbReference type="InterPro" id="IPR009068">
    <property type="entry name" value="uS15_NS1_RNA-bd_sf"/>
</dbReference>
<dbReference type="EMBL" id="CP007521">
    <property type="protein sequence ID" value="AIA29415.1"/>
    <property type="molecule type" value="Genomic_DNA"/>
</dbReference>
<accession>A0A059XQU6</accession>
<comment type="function">
    <text evidence="4">Forms an intersubunit bridge (bridge B4) with the 23S rRNA of the 50S subunit in the ribosome.</text>
</comment>
<dbReference type="RefSeq" id="WP_041103169.1">
    <property type="nucleotide sequence ID" value="NZ_AP018940.1"/>
</dbReference>
<comment type="subunit">
    <text evidence="3 4">Part of the 30S ribosomal subunit. Forms a bridge to the 50S subunit in the 70S ribosome, contacting the 23S rRNA.</text>
</comment>
<dbReference type="SMART" id="SM01387">
    <property type="entry name" value="Ribosomal_S15"/>
    <property type="match status" value="1"/>
</dbReference>
<keyword evidence="1 4" id="KW-0689">Ribosomal protein</keyword>
<evidence type="ECO:0000256" key="5">
    <source>
        <dbReference type="RuleBase" id="RU003919"/>
    </source>
</evidence>
<dbReference type="PANTHER" id="PTHR23321:SF26">
    <property type="entry name" value="SMALL RIBOSOMAL SUBUNIT PROTEIN US15M"/>
    <property type="match status" value="1"/>
</dbReference>
<comment type="function">
    <text evidence="4">One of the primary rRNA binding proteins, it binds directly to 16S rRNA where it helps nucleate assembly of the platform of the 30S subunit by binding and bridging several RNA helices of the 16S rRNA.</text>
</comment>
<comment type="similarity">
    <text evidence="4 5">Belongs to the universal ribosomal protein uS15 family.</text>
</comment>
<dbReference type="GO" id="GO:0019843">
    <property type="term" value="F:rRNA binding"/>
    <property type="evidence" value="ECO:0007669"/>
    <property type="project" value="UniProtKB-UniRule"/>
</dbReference>
<dbReference type="Proteomes" id="UP000027088">
    <property type="component" value="Chromosome"/>
</dbReference>
<dbReference type="GO" id="GO:0022627">
    <property type="term" value="C:cytosolic small ribosomal subunit"/>
    <property type="evidence" value="ECO:0007669"/>
    <property type="project" value="TreeGrafter"/>
</dbReference>
<dbReference type="HAMAP" id="MF_01343_B">
    <property type="entry name" value="Ribosomal_uS15_B"/>
    <property type="match status" value="1"/>
</dbReference>
<protein>
    <recommendedName>
        <fullName evidence="4">Small ribosomal subunit protein uS15</fullName>
    </recommendedName>
</protein>
<dbReference type="FunFam" id="1.10.287.10:FF:000002">
    <property type="entry name" value="30S ribosomal protein S15"/>
    <property type="match status" value="1"/>
</dbReference>
<evidence type="ECO:0000313" key="7">
    <source>
        <dbReference type="Proteomes" id="UP000027088"/>
    </source>
</evidence>
<dbReference type="Pfam" id="PF00312">
    <property type="entry name" value="Ribosomal_S15"/>
    <property type="match status" value="1"/>
</dbReference>
<evidence type="ECO:0000313" key="6">
    <source>
        <dbReference type="EMBL" id="AIA29415.1"/>
    </source>
</evidence>
<dbReference type="eggNOG" id="COG0184">
    <property type="taxonomic scope" value="Bacteria"/>
</dbReference>
<dbReference type="OrthoDB" id="9799262at2"/>
<dbReference type="AlphaFoldDB" id="A0A059XQU6"/>
<dbReference type="CDD" id="cd00353">
    <property type="entry name" value="Ribosomal_S15p_S13e"/>
    <property type="match status" value="1"/>
</dbReference>
<proteinExistence type="inferred from homology"/>